<name>A0A518DUK0_9BACT</name>
<reference evidence="3 4" key="1">
    <citation type="submission" date="2019-02" db="EMBL/GenBank/DDBJ databases">
        <title>Deep-cultivation of Planctomycetes and their phenomic and genomic characterization uncovers novel biology.</title>
        <authorList>
            <person name="Wiegand S."/>
            <person name="Jogler M."/>
            <person name="Boedeker C."/>
            <person name="Pinto D."/>
            <person name="Vollmers J."/>
            <person name="Rivas-Marin E."/>
            <person name="Kohn T."/>
            <person name="Peeters S.H."/>
            <person name="Heuer A."/>
            <person name="Rast P."/>
            <person name="Oberbeckmann S."/>
            <person name="Bunk B."/>
            <person name="Jeske O."/>
            <person name="Meyerdierks A."/>
            <person name="Storesund J.E."/>
            <person name="Kallscheuer N."/>
            <person name="Luecker S."/>
            <person name="Lage O.M."/>
            <person name="Pohl T."/>
            <person name="Merkel B.J."/>
            <person name="Hornburger P."/>
            <person name="Mueller R.-W."/>
            <person name="Bruemmer F."/>
            <person name="Labrenz M."/>
            <person name="Spormann A.M."/>
            <person name="Op den Camp H."/>
            <person name="Overmann J."/>
            <person name="Amann R."/>
            <person name="Jetten M.S.M."/>
            <person name="Mascher T."/>
            <person name="Medema M.H."/>
            <person name="Devos D.P."/>
            <person name="Kaster A.-K."/>
            <person name="Ovreas L."/>
            <person name="Rohde M."/>
            <person name="Galperin M.Y."/>
            <person name="Jogler C."/>
        </authorList>
    </citation>
    <scope>NUCLEOTIDE SEQUENCE [LARGE SCALE GENOMIC DNA]</scope>
    <source>
        <strain evidence="3 4">Pla85_3_4</strain>
    </source>
</reference>
<keyword evidence="4" id="KW-1185">Reference proteome</keyword>
<dbReference type="SUPFAM" id="SSF53474">
    <property type="entry name" value="alpha/beta-Hydrolases"/>
    <property type="match status" value="1"/>
</dbReference>
<organism evidence="3 4">
    <name type="scientific">Lignipirellula cremea</name>
    <dbReference type="NCBI Taxonomy" id="2528010"/>
    <lineage>
        <taxon>Bacteria</taxon>
        <taxon>Pseudomonadati</taxon>
        <taxon>Planctomycetota</taxon>
        <taxon>Planctomycetia</taxon>
        <taxon>Pirellulales</taxon>
        <taxon>Pirellulaceae</taxon>
        <taxon>Lignipirellula</taxon>
    </lineage>
</organism>
<feature type="domain" description="Acetyl xylan esterase" evidence="2">
    <location>
        <begin position="76"/>
        <end position="221"/>
    </location>
</feature>
<keyword evidence="3" id="KW-0378">Hydrolase</keyword>
<protein>
    <submittedName>
        <fullName evidence="3">Alpha/beta hydrolase family protein</fullName>
    </submittedName>
</protein>
<dbReference type="Pfam" id="PF05448">
    <property type="entry name" value="AXE1"/>
    <property type="match status" value="1"/>
</dbReference>
<feature type="signal peptide" evidence="1">
    <location>
        <begin position="1"/>
        <end position="22"/>
    </location>
</feature>
<dbReference type="InterPro" id="IPR008391">
    <property type="entry name" value="AXE1_dom"/>
</dbReference>
<evidence type="ECO:0000313" key="3">
    <source>
        <dbReference type="EMBL" id="QDU95509.1"/>
    </source>
</evidence>
<sequence length="420" mass="45524" precursor="true">MMLRTLLGSLTLLLLLVGPVAAESPKPASKPAPKPLPKTTPWDLQALQQAPEMEWLDEQGEVRSLLYAGQPYQGHPTKVFAWYASPATLGKAPADAKFPAVVLVHGGGGTAFEEWARLWASRGYAALAMDLAGRGKDRKPLEQGGPDQGNAAKFEAIDGPVGDQWTYHAVANVISGHSLLRSFPEVDADRTAVTGISWGGYLTCIVAGLDQRFQAAMPVYGCGFLAENSAWSNSSFPKMTPAQQARWTTLWDPSQYIGSATMPVLFVNGTNDFAYPLDSYAKTCALVQGEKNYSIQLRMRHGHIFDFPEFFVNIDHHLKNGKPLPHVGRPQIQGDKLTATVDSPTKLVEAHLYYTLGPHPQNKERDWAEKPLEINGKTLTGAVPPAAATAWYVSVKDDRGVVASSEPMIGRPAAVPAGSR</sequence>
<dbReference type="RefSeq" id="WP_145054239.1">
    <property type="nucleotide sequence ID" value="NZ_CP036433.1"/>
</dbReference>
<dbReference type="InterPro" id="IPR050261">
    <property type="entry name" value="FrsA_esterase"/>
</dbReference>
<dbReference type="KEGG" id="lcre:Pla8534_33240"/>
<dbReference type="Proteomes" id="UP000317648">
    <property type="component" value="Chromosome"/>
</dbReference>
<proteinExistence type="predicted"/>
<gene>
    <name evidence="3" type="ORF">Pla8534_33240</name>
</gene>
<evidence type="ECO:0000259" key="2">
    <source>
        <dbReference type="Pfam" id="PF05448"/>
    </source>
</evidence>
<dbReference type="InterPro" id="IPR029058">
    <property type="entry name" value="AB_hydrolase_fold"/>
</dbReference>
<dbReference type="AlphaFoldDB" id="A0A518DUK0"/>
<dbReference type="GO" id="GO:0016787">
    <property type="term" value="F:hydrolase activity"/>
    <property type="evidence" value="ECO:0007669"/>
    <property type="project" value="UniProtKB-KW"/>
</dbReference>
<dbReference type="PANTHER" id="PTHR22946">
    <property type="entry name" value="DIENELACTONE HYDROLASE DOMAIN-CONTAINING PROTEIN-RELATED"/>
    <property type="match status" value="1"/>
</dbReference>
<feature type="chain" id="PRO_5021932562" evidence="1">
    <location>
        <begin position="23"/>
        <end position="420"/>
    </location>
</feature>
<keyword evidence="1" id="KW-0732">Signal</keyword>
<dbReference type="Gene3D" id="3.40.50.1820">
    <property type="entry name" value="alpha/beta hydrolase"/>
    <property type="match status" value="1"/>
</dbReference>
<dbReference type="OrthoDB" id="9765647at2"/>
<dbReference type="EMBL" id="CP036433">
    <property type="protein sequence ID" value="QDU95509.1"/>
    <property type="molecule type" value="Genomic_DNA"/>
</dbReference>
<accession>A0A518DUK0</accession>
<evidence type="ECO:0000256" key="1">
    <source>
        <dbReference type="SAM" id="SignalP"/>
    </source>
</evidence>
<evidence type="ECO:0000313" key="4">
    <source>
        <dbReference type="Proteomes" id="UP000317648"/>
    </source>
</evidence>